<evidence type="ECO:0000313" key="10">
    <source>
        <dbReference type="Proteomes" id="UP000384372"/>
    </source>
</evidence>
<keyword evidence="10" id="KW-1185">Reference proteome</keyword>
<gene>
    <name evidence="9" type="ORF">F7D20_08110</name>
</gene>
<feature type="transmembrane region" description="Helical" evidence="7">
    <location>
        <begin position="343"/>
        <end position="362"/>
    </location>
</feature>
<proteinExistence type="inferred from homology"/>
<dbReference type="RefSeq" id="WP_158463597.1">
    <property type="nucleotide sequence ID" value="NZ_VZAD01000063.1"/>
</dbReference>
<accession>A0A6A7WBP9</accession>
<evidence type="ECO:0000256" key="1">
    <source>
        <dbReference type="ARBA" id="ARBA00004651"/>
    </source>
</evidence>
<feature type="transmembrane region" description="Helical" evidence="7">
    <location>
        <begin position="237"/>
        <end position="254"/>
    </location>
</feature>
<feature type="transmembrane region" description="Helical" evidence="7">
    <location>
        <begin position="74"/>
        <end position="94"/>
    </location>
</feature>
<feature type="transmembrane region" description="Helical" evidence="7">
    <location>
        <begin position="448"/>
        <end position="467"/>
    </location>
</feature>
<feature type="transmembrane region" description="Helical" evidence="7">
    <location>
        <begin position="479"/>
        <end position="498"/>
    </location>
</feature>
<dbReference type="PANTHER" id="PTHR30252">
    <property type="entry name" value="INNER MEMBRANE PEPTIDE TRANSPORTER"/>
    <property type="match status" value="1"/>
</dbReference>
<evidence type="ECO:0000256" key="3">
    <source>
        <dbReference type="ARBA" id="ARBA00022475"/>
    </source>
</evidence>
<dbReference type="GO" id="GO:0005886">
    <property type="term" value="C:plasma membrane"/>
    <property type="evidence" value="ECO:0007669"/>
    <property type="project" value="UniProtKB-SubCell"/>
</dbReference>
<reference evidence="9 10" key="1">
    <citation type="submission" date="2019-09" db="EMBL/GenBank/DDBJ databases">
        <title>Distinct polysaccharide growth profiles of human intestinal Prevotella copri isolates.</title>
        <authorList>
            <person name="Fehlner-Peach H."/>
            <person name="Magnabosco C."/>
            <person name="Raghavan V."/>
            <person name="Scher J.U."/>
            <person name="Tett A."/>
            <person name="Cox L.M."/>
            <person name="Gottsegen C."/>
            <person name="Watters A."/>
            <person name="Wiltshire- Gordon J.D."/>
            <person name="Segata N."/>
            <person name="Bonneau R."/>
            <person name="Littman D.R."/>
        </authorList>
    </citation>
    <scope>NUCLEOTIDE SEQUENCE [LARGE SCALE GENOMIC DNA]</scope>
    <source>
        <strain evidence="10">iAQ1173</strain>
    </source>
</reference>
<dbReference type="InterPro" id="IPR051605">
    <property type="entry name" value="CstA"/>
</dbReference>
<feature type="transmembrane region" description="Helical" evidence="7">
    <location>
        <begin position="420"/>
        <end position="441"/>
    </location>
</feature>
<dbReference type="Proteomes" id="UP000384372">
    <property type="component" value="Unassembled WGS sequence"/>
</dbReference>
<name>A0A6A7WBP9_9BACT</name>
<dbReference type="EMBL" id="VZAD01000063">
    <property type="protein sequence ID" value="MQP11917.1"/>
    <property type="molecule type" value="Genomic_DNA"/>
</dbReference>
<keyword evidence="6 7" id="KW-0472">Membrane</keyword>
<evidence type="ECO:0000256" key="2">
    <source>
        <dbReference type="ARBA" id="ARBA00007755"/>
    </source>
</evidence>
<dbReference type="Pfam" id="PF02554">
    <property type="entry name" value="CstA"/>
    <property type="match status" value="3"/>
</dbReference>
<dbReference type="AlphaFoldDB" id="A0A6A7WBP9"/>
<evidence type="ECO:0000256" key="7">
    <source>
        <dbReference type="SAM" id="Phobius"/>
    </source>
</evidence>
<protein>
    <submittedName>
        <fullName evidence="9">Carbon starvation protein A</fullName>
    </submittedName>
</protein>
<feature type="transmembrane region" description="Helical" evidence="7">
    <location>
        <begin position="275"/>
        <end position="299"/>
    </location>
</feature>
<organism evidence="9 10">
    <name type="scientific">Segatella copri</name>
    <dbReference type="NCBI Taxonomy" id="165179"/>
    <lineage>
        <taxon>Bacteria</taxon>
        <taxon>Pseudomonadati</taxon>
        <taxon>Bacteroidota</taxon>
        <taxon>Bacteroidia</taxon>
        <taxon>Bacteroidales</taxon>
        <taxon>Prevotellaceae</taxon>
        <taxon>Segatella</taxon>
    </lineage>
</organism>
<feature type="transmembrane region" description="Helical" evidence="7">
    <location>
        <begin position="390"/>
        <end position="408"/>
    </location>
</feature>
<dbReference type="OrthoDB" id="9761224at2"/>
<evidence type="ECO:0000313" key="9">
    <source>
        <dbReference type="EMBL" id="MQP11917.1"/>
    </source>
</evidence>
<feature type="transmembrane region" description="Helical" evidence="7">
    <location>
        <begin position="157"/>
        <end position="175"/>
    </location>
</feature>
<feature type="domain" description="CstA N-terminal" evidence="8">
    <location>
        <begin position="148"/>
        <end position="320"/>
    </location>
</feature>
<evidence type="ECO:0000256" key="4">
    <source>
        <dbReference type="ARBA" id="ARBA00022692"/>
    </source>
</evidence>
<sequence length="507" mass="55833">MVSFLLSLVALVLGYLFYGKFVAHVFGPDDRPTPAVTKADGVDFIVLPSWKIFMIQFLNIAGTGPIFGAIMGAWYGPVAYLWIVLGCIFAGAMHDYMSGMLSIRHGGAGLPELVGKYLGGTTRKVMLVFSVLLLMMVGVVFVYSPAIILESICGSKMFWIIAIFVYYIIATLLPIDKIIGKVYPLFAISLLFMAAALMIGLIVKMPAIPELWDNLSESNLNANPAWLGAEPFMSKNPLFPCLFITIACGAISGFHATQSPLMARCMKSEKLGRPIFYGSMITEGIVALIWATVSMYFFYYGGWREVVSPEVVQQFTAQAADGGKTLVQYFDAPTVVKLVCSSWLGVAGGVLALLGVVAAPITSGDTAFRSARLIIAEAIGLEQHSMHRRLYICIPMFVAAILLLVWQMNNPDGFNVIWQYFGWANQTLSVFTLWTLTVYLVQRQKPFIVTLVPALFMTVVCSTFLLISKQALGLQSTVAYTGSIIILVLALVWFFAWYTKYQRTIHS</sequence>
<dbReference type="InterPro" id="IPR003706">
    <property type="entry name" value="CstA_N"/>
</dbReference>
<feature type="domain" description="CstA N-terminal" evidence="8">
    <location>
        <begin position="353"/>
        <end position="461"/>
    </location>
</feature>
<keyword evidence="3" id="KW-1003">Cell membrane</keyword>
<comment type="caution">
    <text evidence="9">The sequence shown here is derived from an EMBL/GenBank/DDBJ whole genome shotgun (WGS) entry which is preliminary data.</text>
</comment>
<evidence type="ECO:0000256" key="6">
    <source>
        <dbReference type="ARBA" id="ARBA00023136"/>
    </source>
</evidence>
<feature type="domain" description="CstA N-terminal" evidence="8">
    <location>
        <begin position="4"/>
        <end position="142"/>
    </location>
</feature>
<keyword evidence="4 7" id="KW-0812">Transmembrane</keyword>
<evidence type="ECO:0000256" key="5">
    <source>
        <dbReference type="ARBA" id="ARBA00022989"/>
    </source>
</evidence>
<comment type="subcellular location">
    <subcellularLocation>
        <location evidence="1">Cell membrane</location>
        <topology evidence="1">Multi-pass membrane protein</topology>
    </subcellularLocation>
</comment>
<feature type="transmembrane region" description="Helical" evidence="7">
    <location>
        <begin position="125"/>
        <end position="145"/>
    </location>
</feature>
<dbReference type="GO" id="GO:0009267">
    <property type="term" value="P:cellular response to starvation"/>
    <property type="evidence" value="ECO:0007669"/>
    <property type="project" value="InterPro"/>
</dbReference>
<keyword evidence="5 7" id="KW-1133">Transmembrane helix</keyword>
<evidence type="ECO:0000259" key="8">
    <source>
        <dbReference type="Pfam" id="PF02554"/>
    </source>
</evidence>
<comment type="similarity">
    <text evidence="2">Belongs to the peptide transporter carbon starvation (CstA) (TC 2.A.114) family.</text>
</comment>
<dbReference type="PANTHER" id="PTHR30252:SF4">
    <property type="entry name" value="CARBON STARVATION"/>
    <property type="match status" value="1"/>
</dbReference>
<feature type="transmembrane region" description="Helical" evidence="7">
    <location>
        <begin position="182"/>
        <end position="203"/>
    </location>
</feature>